<evidence type="ECO:0000313" key="4">
    <source>
        <dbReference type="Proteomes" id="UP001168146"/>
    </source>
</evidence>
<evidence type="ECO:0000256" key="1">
    <source>
        <dbReference type="ARBA" id="ARBA00022737"/>
    </source>
</evidence>
<evidence type="ECO:0000259" key="2">
    <source>
        <dbReference type="Pfam" id="PF24883"/>
    </source>
</evidence>
<name>A0AAN6IZ05_9PEZI</name>
<dbReference type="InterPro" id="IPR056884">
    <property type="entry name" value="NPHP3-like_N"/>
</dbReference>
<dbReference type="PANTHER" id="PTHR10039:SF14">
    <property type="entry name" value="NACHT DOMAIN-CONTAINING PROTEIN"/>
    <property type="match status" value="1"/>
</dbReference>
<gene>
    <name evidence="3" type="ORF">LTR82_017980</name>
</gene>
<feature type="domain" description="Nephrocystin 3-like N-terminal" evidence="2">
    <location>
        <begin position="20"/>
        <end position="112"/>
    </location>
</feature>
<dbReference type="Pfam" id="PF24883">
    <property type="entry name" value="NPHP3_N"/>
    <property type="match status" value="1"/>
</dbReference>
<dbReference type="EMBL" id="JASUXU010000213">
    <property type="protein sequence ID" value="KAK0302131.1"/>
    <property type="molecule type" value="Genomic_DNA"/>
</dbReference>
<organism evidence="3 4">
    <name type="scientific">Friedmanniomyces endolithicus</name>
    <dbReference type="NCBI Taxonomy" id="329885"/>
    <lineage>
        <taxon>Eukaryota</taxon>
        <taxon>Fungi</taxon>
        <taxon>Dikarya</taxon>
        <taxon>Ascomycota</taxon>
        <taxon>Pezizomycotina</taxon>
        <taxon>Dothideomycetes</taxon>
        <taxon>Dothideomycetidae</taxon>
        <taxon>Mycosphaerellales</taxon>
        <taxon>Teratosphaeriaceae</taxon>
        <taxon>Friedmanniomyces</taxon>
    </lineage>
</organism>
<keyword evidence="1" id="KW-0677">Repeat</keyword>
<evidence type="ECO:0000313" key="3">
    <source>
        <dbReference type="EMBL" id="KAK0302131.1"/>
    </source>
</evidence>
<reference evidence="3" key="1">
    <citation type="submission" date="2021-12" db="EMBL/GenBank/DDBJ databases">
        <title>Black yeast isolated from Biological Soil Crust.</title>
        <authorList>
            <person name="Kurbessoian T."/>
        </authorList>
    </citation>
    <scope>NUCLEOTIDE SEQUENCE</scope>
    <source>
        <strain evidence="3">CCFEE 5208</strain>
    </source>
</reference>
<comment type="caution">
    <text evidence="3">The sequence shown here is derived from an EMBL/GenBank/DDBJ whole genome shotgun (WGS) entry which is preliminary data.</text>
</comment>
<accession>A0AAN6IZ05</accession>
<proteinExistence type="predicted"/>
<sequence>MMNIGLIEQLSYPPKVPDKPVMVTYFFCQNADYTLKTTVSIVRGLVRRLVDQQEELRSPSRRLWDKATQRPQVRKVSLRELWDIFLAFVEQCNCQQVYVVIDALDECRGDGEVAADQSTLDAAEKALLASHEQLRANLDLESAHISQAVETYVSYKASELDRKHRYGPTLRHKVEAELVSRAEGTFLWVSLVCKRLEEIGASDTTMSGNLE</sequence>
<protein>
    <recommendedName>
        <fullName evidence="2">Nephrocystin 3-like N-terminal domain-containing protein</fullName>
    </recommendedName>
</protein>
<dbReference type="PANTHER" id="PTHR10039">
    <property type="entry name" value="AMELOGENIN"/>
    <property type="match status" value="1"/>
</dbReference>
<dbReference type="AlphaFoldDB" id="A0AAN6IZ05"/>
<dbReference type="Proteomes" id="UP001168146">
    <property type="component" value="Unassembled WGS sequence"/>
</dbReference>